<dbReference type="Proteomes" id="UP000190965">
    <property type="component" value="Unassembled WGS sequence"/>
</dbReference>
<dbReference type="InterPro" id="IPR036388">
    <property type="entry name" value="WH-like_DNA-bd_sf"/>
</dbReference>
<dbReference type="GO" id="GO:0003700">
    <property type="term" value="F:DNA-binding transcription factor activity"/>
    <property type="evidence" value="ECO:0007669"/>
    <property type="project" value="InterPro"/>
</dbReference>
<dbReference type="InterPro" id="IPR000847">
    <property type="entry name" value="LysR_HTH_N"/>
</dbReference>
<dbReference type="InterPro" id="IPR036390">
    <property type="entry name" value="WH_DNA-bd_sf"/>
</dbReference>
<comment type="similarity">
    <text evidence="1">Belongs to the LysR transcriptional regulatory family.</text>
</comment>
<dbReference type="PROSITE" id="PS50931">
    <property type="entry name" value="HTH_LYSR"/>
    <property type="match status" value="1"/>
</dbReference>
<evidence type="ECO:0000256" key="1">
    <source>
        <dbReference type="ARBA" id="ARBA00009437"/>
    </source>
</evidence>
<dbReference type="SUPFAM" id="SSF46785">
    <property type="entry name" value="Winged helix' DNA-binding domain"/>
    <property type="match status" value="1"/>
</dbReference>
<keyword evidence="4" id="KW-0804">Transcription</keyword>
<dbReference type="RefSeq" id="WP_078738757.1">
    <property type="nucleotide sequence ID" value="NZ_MSDF01000009.1"/>
</dbReference>
<dbReference type="CDD" id="cd05466">
    <property type="entry name" value="PBP2_LTTR_substrate"/>
    <property type="match status" value="1"/>
</dbReference>
<dbReference type="OrthoDB" id="196624at2"/>
<dbReference type="PANTHER" id="PTHR30126">
    <property type="entry name" value="HTH-TYPE TRANSCRIPTIONAL REGULATOR"/>
    <property type="match status" value="1"/>
</dbReference>
<feature type="domain" description="HTH lysR-type" evidence="5">
    <location>
        <begin position="1"/>
        <end position="59"/>
    </location>
</feature>
<dbReference type="SUPFAM" id="SSF53850">
    <property type="entry name" value="Periplasmic binding protein-like II"/>
    <property type="match status" value="1"/>
</dbReference>
<evidence type="ECO:0000256" key="2">
    <source>
        <dbReference type="ARBA" id="ARBA00023015"/>
    </source>
</evidence>
<dbReference type="Gene3D" id="3.40.190.290">
    <property type="match status" value="1"/>
</dbReference>
<proteinExistence type="inferred from homology"/>
<name>A0A1T2Z4Q0_PSEFL</name>
<keyword evidence="2" id="KW-0805">Transcription regulation</keyword>
<gene>
    <name evidence="6" type="ORF">BFW87_04430</name>
</gene>
<dbReference type="GO" id="GO:0000976">
    <property type="term" value="F:transcription cis-regulatory region binding"/>
    <property type="evidence" value="ECO:0007669"/>
    <property type="project" value="TreeGrafter"/>
</dbReference>
<dbReference type="PRINTS" id="PR00039">
    <property type="entry name" value="HTHLYSR"/>
</dbReference>
<accession>A0A1T2Z4Q0</accession>
<evidence type="ECO:0000313" key="7">
    <source>
        <dbReference type="Proteomes" id="UP000190965"/>
    </source>
</evidence>
<evidence type="ECO:0000256" key="4">
    <source>
        <dbReference type="ARBA" id="ARBA00023163"/>
    </source>
</evidence>
<evidence type="ECO:0000256" key="3">
    <source>
        <dbReference type="ARBA" id="ARBA00023125"/>
    </source>
</evidence>
<dbReference type="AlphaFoldDB" id="A0A1T2Z4Q0"/>
<protein>
    <submittedName>
        <fullName evidence="6">LysR family transcriptional regulator</fullName>
    </submittedName>
</protein>
<organism evidence="6 7">
    <name type="scientific">Pseudomonas fluorescens</name>
    <dbReference type="NCBI Taxonomy" id="294"/>
    <lineage>
        <taxon>Bacteria</taxon>
        <taxon>Pseudomonadati</taxon>
        <taxon>Pseudomonadota</taxon>
        <taxon>Gammaproteobacteria</taxon>
        <taxon>Pseudomonadales</taxon>
        <taxon>Pseudomonadaceae</taxon>
        <taxon>Pseudomonas</taxon>
    </lineage>
</organism>
<evidence type="ECO:0000259" key="5">
    <source>
        <dbReference type="PROSITE" id="PS50931"/>
    </source>
</evidence>
<comment type="caution">
    <text evidence="6">The sequence shown here is derived from an EMBL/GenBank/DDBJ whole genome shotgun (WGS) entry which is preliminary data.</text>
</comment>
<dbReference type="Pfam" id="PF00126">
    <property type="entry name" value="HTH_1"/>
    <property type="match status" value="1"/>
</dbReference>
<dbReference type="Pfam" id="PF03466">
    <property type="entry name" value="LysR_substrate"/>
    <property type="match status" value="1"/>
</dbReference>
<dbReference type="InterPro" id="IPR005119">
    <property type="entry name" value="LysR_subst-bd"/>
</dbReference>
<dbReference type="Gene3D" id="1.10.10.10">
    <property type="entry name" value="Winged helix-like DNA-binding domain superfamily/Winged helix DNA-binding domain"/>
    <property type="match status" value="1"/>
</dbReference>
<sequence>MASNEVLQAFVQAATQGSFSAAARKLGKSQSTVSAAVASLEIDLDVELFDRSSRKPTLTPAGHVLLQRAEQVLEASSRLELAASQLSQGLEPKVSIAMSDTYQSERFEIALKAFEQRYPDLELEWLIAECEDLIDLVQSGRAHIAFIEAQEVYPPDLSRAPVAERTELALFVAPTHPLAGLHEIDPQTLQQHRELRLASIINPNEIRPTGRVWSAPSFLMLMEMAQLGFGWAALPRWLVERFGNAGLVELTVRSWPRSVAVDVLWSRHHPPGPAGSWMLGLMLDSSLPDTAD</sequence>
<keyword evidence="3" id="KW-0238">DNA-binding</keyword>
<dbReference type="EMBL" id="MSDF01000009">
    <property type="protein sequence ID" value="OPA99037.1"/>
    <property type="molecule type" value="Genomic_DNA"/>
</dbReference>
<evidence type="ECO:0000313" key="6">
    <source>
        <dbReference type="EMBL" id="OPA99037.1"/>
    </source>
</evidence>
<reference evidence="6 7" key="1">
    <citation type="submission" date="2016-12" db="EMBL/GenBank/DDBJ databases">
        <title>Draft genome sequences of seven strains of Pseudomonas fluorescens that produce 4-formylaminooxyvinylglycine.</title>
        <authorList>
            <person name="Okrent R.A."/>
            <person name="Manning V.A."/>
            <person name="Trippe K.M."/>
        </authorList>
    </citation>
    <scope>NUCLEOTIDE SEQUENCE [LARGE SCALE GENOMIC DNA]</scope>
    <source>
        <strain evidence="6 7">P5A</strain>
    </source>
</reference>
<dbReference type="FunFam" id="1.10.10.10:FF:000001">
    <property type="entry name" value="LysR family transcriptional regulator"/>
    <property type="match status" value="1"/>
</dbReference>
<dbReference type="PANTHER" id="PTHR30126:SF91">
    <property type="entry name" value="LYSR FAMILY TRANSCRIPTIONAL REGULATOR"/>
    <property type="match status" value="1"/>
</dbReference>